<evidence type="ECO:0000256" key="8">
    <source>
        <dbReference type="SAM" id="Phobius"/>
    </source>
</evidence>
<comment type="subcellular location">
    <subcellularLocation>
        <location evidence="1">Cell membrane</location>
        <topology evidence="1">Multi-pass membrane protein</topology>
    </subcellularLocation>
</comment>
<evidence type="ECO:0000256" key="5">
    <source>
        <dbReference type="ARBA" id="ARBA00022692"/>
    </source>
</evidence>
<reference evidence="9" key="1">
    <citation type="journal article" date="2019" name="J. Antimicrob. Chemother.">
        <title>SME-4-producing Serratia marcescens from Argentina belonging to clade 2 of the S. marcescens phylogeny.</title>
        <authorList>
            <person name="Dabos L."/>
            <person name="Patino-Navarrete R."/>
            <person name="Nastro M."/>
            <person name="Famiglietti A."/>
            <person name="Glaser P."/>
            <person name="Rodriguez C.H."/>
            <person name="Naas T."/>
        </authorList>
    </citation>
    <scope>NUCLEOTIDE SEQUENCE</scope>
    <source>
        <strain evidence="9">BIDMC 44</strain>
    </source>
</reference>
<dbReference type="RefSeq" id="WP_033635653.1">
    <property type="nucleotide sequence ID" value="NZ_KI929263.1"/>
</dbReference>
<dbReference type="Pfam" id="PF01235">
    <property type="entry name" value="Na_Ala_symp"/>
    <property type="match status" value="1"/>
</dbReference>
<evidence type="ECO:0000256" key="3">
    <source>
        <dbReference type="ARBA" id="ARBA00022448"/>
    </source>
</evidence>
<comment type="similarity">
    <text evidence="2">Belongs to the alanine or glycine:cation symporter (AGCS) (TC 2.A.25) family.</text>
</comment>
<keyword evidence="7 8" id="KW-0472">Membrane</keyword>
<evidence type="ECO:0000256" key="4">
    <source>
        <dbReference type="ARBA" id="ARBA00022475"/>
    </source>
</evidence>
<dbReference type="GO" id="GO:0005283">
    <property type="term" value="F:amino acid:sodium symporter activity"/>
    <property type="evidence" value="ECO:0007669"/>
    <property type="project" value="InterPro"/>
</dbReference>
<dbReference type="InterPro" id="IPR001463">
    <property type="entry name" value="Na/Ala_symport"/>
</dbReference>
<evidence type="ECO:0000256" key="2">
    <source>
        <dbReference type="ARBA" id="ARBA00009261"/>
    </source>
</evidence>
<organism evidence="9">
    <name type="scientific">Serratia marcescens BIDMC 44</name>
    <dbReference type="NCBI Taxonomy" id="1400186"/>
    <lineage>
        <taxon>Bacteria</taxon>
        <taxon>Pseudomonadati</taxon>
        <taxon>Pseudomonadota</taxon>
        <taxon>Gammaproteobacteria</taxon>
        <taxon>Enterobacterales</taxon>
        <taxon>Yersiniaceae</taxon>
        <taxon>Serratia</taxon>
    </lineage>
</organism>
<sequence length="161" mass="18107">MQRHAIDSGLPIHLTFVLKIGLIISAVYYTAKAAYLVWGLGDIGVGLMAWLTIIAILLLRETAFTCLKNYEAQLVKGEDPVFHPETLGIKRADYWVGNRTEVNRIREATGSIDEKVGLSGKQRLQDAAKFQNLTAYTNWLRPFFTSMVLTQHQKVKGSVER</sequence>
<dbReference type="GO" id="GO:0005886">
    <property type="term" value="C:plasma membrane"/>
    <property type="evidence" value="ECO:0007669"/>
    <property type="project" value="UniProtKB-SubCell"/>
</dbReference>
<keyword evidence="6 8" id="KW-1133">Transmembrane helix</keyword>
<keyword evidence="4" id="KW-1003">Cell membrane</keyword>
<keyword evidence="3" id="KW-0813">Transport</keyword>
<evidence type="ECO:0000256" key="6">
    <source>
        <dbReference type="ARBA" id="ARBA00022989"/>
    </source>
</evidence>
<feature type="transmembrane region" description="Helical" evidence="8">
    <location>
        <begin position="35"/>
        <end position="59"/>
    </location>
</feature>
<evidence type="ECO:0000313" key="9">
    <source>
        <dbReference type="EMBL" id="DAC77015.1"/>
    </source>
</evidence>
<protein>
    <submittedName>
        <fullName evidence="9">Sodium/alanine symporter family protein</fullName>
    </submittedName>
</protein>
<keyword evidence="5 8" id="KW-0812">Transmembrane</keyword>
<dbReference type="EMBL" id="BK010577">
    <property type="protein sequence ID" value="DAC77015.1"/>
    <property type="molecule type" value="Genomic_DNA"/>
</dbReference>
<evidence type="ECO:0000256" key="1">
    <source>
        <dbReference type="ARBA" id="ARBA00004651"/>
    </source>
</evidence>
<feature type="transmembrane region" description="Helical" evidence="8">
    <location>
        <begin position="12"/>
        <end position="29"/>
    </location>
</feature>
<name>A0A4P3AFR2_SERMA</name>
<dbReference type="AlphaFoldDB" id="A0A4P3AFR2"/>
<evidence type="ECO:0000256" key="7">
    <source>
        <dbReference type="ARBA" id="ARBA00023136"/>
    </source>
</evidence>
<proteinExistence type="inferred from homology"/>
<accession>A0A4P3AFR2</accession>